<evidence type="ECO:0000313" key="9">
    <source>
        <dbReference type="EMBL" id="GGI11378.1"/>
    </source>
</evidence>
<dbReference type="PANTHER" id="PTHR43414">
    <property type="entry name" value="MULTIDRUG RESISTANCE PROTEIN MDTG"/>
    <property type="match status" value="1"/>
</dbReference>
<dbReference type="PROSITE" id="PS50850">
    <property type="entry name" value="MFS"/>
    <property type="match status" value="1"/>
</dbReference>
<proteinExistence type="predicted"/>
<keyword evidence="5 7" id="KW-1133">Transmembrane helix</keyword>
<evidence type="ECO:0000313" key="10">
    <source>
        <dbReference type="Proteomes" id="UP000626244"/>
    </source>
</evidence>
<comment type="caution">
    <text evidence="9">The sequence shown here is derived from an EMBL/GenBank/DDBJ whole genome shotgun (WGS) entry which is preliminary data.</text>
</comment>
<feature type="transmembrane region" description="Helical" evidence="7">
    <location>
        <begin position="165"/>
        <end position="185"/>
    </location>
</feature>
<dbReference type="PANTHER" id="PTHR43414:SF1">
    <property type="entry name" value="PEPTIDE PERMEASE"/>
    <property type="match status" value="1"/>
</dbReference>
<dbReference type="Pfam" id="PF07690">
    <property type="entry name" value="MFS_1"/>
    <property type="match status" value="1"/>
</dbReference>
<evidence type="ECO:0000256" key="1">
    <source>
        <dbReference type="ARBA" id="ARBA00004651"/>
    </source>
</evidence>
<dbReference type="InterPro" id="IPR036259">
    <property type="entry name" value="MFS_trans_sf"/>
</dbReference>
<dbReference type="EMBL" id="BMHB01000001">
    <property type="protein sequence ID" value="GGI11378.1"/>
    <property type="molecule type" value="Genomic_DNA"/>
</dbReference>
<feature type="transmembrane region" description="Helical" evidence="7">
    <location>
        <begin position="12"/>
        <end position="37"/>
    </location>
</feature>
<organism evidence="9 10">
    <name type="scientific">Gottfriedia solisilvae</name>
    <dbReference type="NCBI Taxonomy" id="1516104"/>
    <lineage>
        <taxon>Bacteria</taxon>
        <taxon>Bacillati</taxon>
        <taxon>Bacillota</taxon>
        <taxon>Bacilli</taxon>
        <taxon>Bacillales</taxon>
        <taxon>Bacillaceae</taxon>
        <taxon>Gottfriedia</taxon>
    </lineage>
</organism>
<evidence type="ECO:0000259" key="8">
    <source>
        <dbReference type="PROSITE" id="PS50850"/>
    </source>
</evidence>
<feature type="transmembrane region" description="Helical" evidence="7">
    <location>
        <begin position="43"/>
        <end position="66"/>
    </location>
</feature>
<sequence>MFKNLSAVHPVAWNIVIGTLFVRFASTVSMPFLAIYLTSEKHISPAMVGIMLTVSAFLGVFFSFIGGSLSDRIGRKKILLTSIFLWSLTLIGFGLGDSFGWFFILNSILNICSSFFEPSSRALLSDLTDEKSKLLVFNLRYAAINVGVAVGPLVGLYLGSSHSTLPFVLSGIVYFFYGITLFYMLSKYKIGEDQSSSSGQKVSMKESLSILRKDVVFALTILTICIYGLGYSQSFSTMSQYFANAPQFHEGIKLYAYLTTINAVTVVLLQFPIVSRMKNFPPTVSMMIGNIIVSLSVAGFGIFTNFYLLAIVMIVFTIGEIFAFTFTDVFVDQLAPEELKGTYFGAMGFSKFGFVFGPALGGSLLSYFGYEKGGYAFILISIIAFFSFPMMLFVNRLFQKRKKVEMQSGAKLTVNS</sequence>
<dbReference type="CDD" id="cd17329">
    <property type="entry name" value="MFS_MdtH_MDR_like"/>
    <property type="match status" value="1"/>
</dbReference>
<dbReference type="SUPFAM" id="SSF103473">
    <property type="entry name" value="MFS general substrate transporter"/>
    <property type="match status" value="1"/>
</dbReference>
<evidence type="ECO:0000256" key="3">
    <source>
        <dbReference type="ARBA" id="ARBA00022475"/>
    </source>
</evidence>
<keyword evidence="6 7" id="KW-0472">Membrane</keyword>
<gene>
    <name evidence="9" type="ORF">GCM10007380_07530</name>
</gene>
<reference evidence="10" key="1">
    <citation type="journal article" date="2019" name="Int. J. Syst. Evol. Microbiol.">
        <title>The Global Catalogue of Microorganisms (GCM) 10K type strain sequencing project: providing services to taxonomists for standard genome sequencing and annotation.</title>
        <authorList>
            <consortium name="The Broad Institute Genomics Platform"/>
            <consortium name="The Broad Institute Genome Sequencing Center for Infectious Disease"/>
            <person name="Wu L."/>
            <person name="Ma J."/>
        </authorList>
    </citation>
    <scope>NUCLEOTIDE SEQUENCE [LARGE SCALE GENOMIC DNA]</scope>
    <source>
        <strain evidence="10">CGMCC 1.14993</strain>
    </source>
</reference>
<feature type="transmembrane region" description="Helical" evidence="7">
    <location>
        <begin position="254"/>
        <end position="274"/>
    </location>
</feature>
<evidence type="ECO:0000256" key="5">
    <source>
        <dbReference type="ARBA" id="ARBA00022989"/>
    </source>
</evidence>
<feature type="transmembrane region" description="Helical" evidence="7">
    <location>
        <begin position="376"/>
        <end position="398"/>
    </location>
</feature>
<dbReference type="PRINTS" id="PR01035">
    <property type="entry name" value="TCRTETA"/>
</dbReference>
<evidence type="ECO:0000256" key="2">
    <source>
        <dbReference type="ARBA" id="ARBA00022448"/>
    </source>
</evidence>
<dbReference type="AlphaFoldDB" id="A0A8J3AD87"/>
<keyword evidence="2" id="KW-0813">Transport</keyword>
<feature type="transmembrane region" description="Helical" evidence="7">
    <location>
        <begin position="78"/>
        <end position="95"/>
    </location>
</feature>
<dbReference type="GO" id="GO:0005886">
    <property type="term" value="C:plasma membrane"/>
    <property type="evidence" value="ECO:0007669"/>
    <property type="project" value="UniProtKB-SubCell"/>
</dbReference>
<accession>A0A8J3AD87</accession>
<feature type="transmembrane region" description="Helical" evidence="7">
    <location>
        <begin position="215"/>
        <end position="234"/>
    </location>
</feature>
<feature type="domain" description="Major facilitator superfamily (MFS) profile" evidence="8">
    <location>
        <begin position="11"/>
        <end position="399"/>
    </location>
</feature>
<keyword evidence="3" id="KW-1003">Cell membrane</keyword>
<evidence type="ECO:0000256" key="7">
    <source>
        <dbReference type="SAM" id="Phobius"/>
    </source>
</evidence>
<keyword evidence="4 7" id="KW-0812">Transmembrane</keyword>
<dbReference type="Proteomes" id="UP000626244">
    <property type="component" value="Unassembled WGS sequence"/>
</dbReference>
<feature type="transmembrane region" description="Helical" evidence="7">
    <location>
        <begin position="352"/>
        <end position="370"/>
    </location>
</feature>
<feature type="transmembrane region" description="Helical" evidence="7">
    <location>
        <begin position="286"/>
        <end position="303"/>
    </location>
</feature>
<dbReference type="RefSeq" id="WP_087999006.1">
    <property type="nucleotide sequence ID" value="NZ_BMHB01000001.1"/>
</dbReference>
<dbReference type="Gene3D" id="1.20.1250.20">
    <property type="entry name" value="MFS general substrate transporter like domains"/>
    <property type="match status" value="1"/>
</dbReference>
<dbReference type="InterPro" id="IPR020846">
    <property type="entry name" value="MFS_dom"/>
</dbReference>
<dbReference type="InterPro" id="IPR001958">
    <property type="entry name" value="Tet-R_TetA/multi-R_MdtG-like"/>
</dbReference>
<protein>
    <submittedName>
        <fullName evidence="9">MFS transporter</fullName>
    </submittedName>
</protein>
<dbReference type="OrthoDB" id="8952229at2"/>
<dbReference type="GO" id="GO:0022857">
    <property type="term" value="F:transmembrane transporter activity"/>
    <property type="evidence" value="ECO:0007669"/>
    <property type="project" value="InterPro"/>
</dbReference>
<keyword evidence="10" id="KW-1185">Reference proteome</keyword>
<evidence type="ECO:0000256" key="4">
    <source>
        <dbReference type="ARBA" id="ARBA00022692"/>
    </source>
</evidence>
<feature type="transmembrane region" description="Helical" evidence="7">
    <location>
        <begin position="309"/>
        <end position="331"/>
    </location>
</feature>
<dbReference type="InterPro" id="IPR011701">
    <property type="entry name" value="MFS"/>
</dbReference>
<feature type="transmembrane region" description="Helical" evidence="7">
    <location>
        <begin position="139"/>
        <end position="159"/>
    </location>
</feature>
<evidence type="ECO:0000256" key="6">
    <source>
        <dbReference type="ARBA" id="ARBA00023136"/>
    </source>
</evidence>
<name>A0A8J3AD87_9BACI</name>
<comment type="subcellular location">
    <subcellularLocation>
        <location evidence="1">Cell membrane</location>
        <topology evidence="1">Multi-pass membrane protein</topology>
    </subcellularLocation>
</comment>